<accession>A0A814REW1</accession>
<dbReference type="Proteomes" id="UP000663879">
    <property type="component" value="Unassembled WGS sequence"/>
</dbReference>
<reference evidence="1" key="1">
    <citation type="submission" date="2021-02" db="EMBL/GenBank/DDBJ databases">
        <authorList>
            <person name="Nowell W R."/>
        </authorList>
    </citation>
    <scope>NUCLEOTIDE SEQUENCE</scope>
    <source>
        <strain evidence="1">Ploen Becks lab</strain>
    </source>
</reference>
<name>A0A814REW1_9BILA</name>
<dbReference type="AlphaFoldDB" id="A0A814REW1"/>
<dbReference type="EMBL" id="CAJNOC010009799">
    <property type="protein sequence ID" value="CAF1133002.1"/>
    <property type="molecule type" value="Genomic_DNA"/>
</dbReference>
<comment type="caution">
    <text evidence="1">The sequence shown here is derived from an EMBL/GenBank/DDBJ whole genome shotgun (WGS) entry which is preliminary data.</text>
</comment>
<evidence type="ECO:0000313" key="2">
    <source>
        <dbReference type="Proteomes" id="UP000663879"/>
    </source>
</evidence>
<keyword evidence="2" id="KW-1185">Reference proteome</keyword>
<protein>
    <submittedName>
        <fullName evidence="1">Uncharacterized protein</fullName>
    </submittedName>
</protein>
<organism evidence="1 2">
    <name type="scientific">Brachionus calyciflorus</name>
    <dbReference type="NCBI Taxonomy" id="104777"/>
    <lineage>
        <taxon>Eukaryota</taxon>
        <taxon>Metazoa</taxon>
        <taxon>Spiralia</taxon>
        <taxon>Gnathifera</taxon>
        <taxon>Rotifera</taxon>
        <taxon>Eurotatoria</taxon>
        <taxon>Monogononta</taxon>
        <taxon>Pseudotrocha</taxon>
        <taxon>Ploima</taxon>
        <taxon>Brachionidae</taxon>
        <taxon>Brachionus</taxon>
    </lineage>
</organism>
<sequence length="276" mass="31106">MLVDFTCSTLTPKNTINCAAELVSQSKIVEADFGDCTKASITNEPEYFDGFGVNIPEKLSTEISLDNVDEINFENATELTFLLTNTEFLFDSKLIGFEFYVLEIGSFNLTLNKMSNCGTGTLSGRCGKYLKSARSISSTPLASWYLNSTSLGRNTFWLDKPYDVRRGSLFSISFSDSGFICLDNSTDNHFEDYNINGTIVTKIDKNKKLKFLFKALTTHSYFHSYDNKFSKTYEFYGYYNVFLLGKTIRVHVPKSISHQSLELICKAVKGFTLECG</sequence>
<evidence type="ECO:0000313" key="1">
    <source>
        <dbReference type="EMBL" id="CAF1133002.1"/>
    </source>
</evidence>
<feature type="non-terminal residue" evidence="1">
    <location>
        <position position="1"/>
    </location>
</feature>
<proteinExistence type="predicted"/>
<gene>
    <name evidence="1" type="ORF">OXX778_LOCUS22563</name>
</gene>